<organism evidence="2 3">
    <name type="scientific">Mycena sanguinolenta</name>
    <dbReference type="NCBI Taxonomy" id="230812"/>
    <lineage>
        <taxon>Eukaryota</taxon>
        <taxon>Fungi</taxon>
        <taxon>Dikarya</taxon>
        <taxon>Basidiomycota</taxon>
        <taxon>Agaricomycotina</taxon>
        <taxon>Agaricomycetes</taxon>
        <taxon>Agaricomycetidae</taxon>
        <taxon>Agaricales</taxon>
        <taxon>Marasmiineae</taxon>
        <taxon>Mycenaceae</taxon>
        <taxon>Mycena</taxon>
    </lineage>
</organism>
<evidence type="ECO:0000259" key="1">
    <source>
        <dbReference type="PROSITE" id="PS50181"/>
    </source>
</evidence>
<comment type="caution">
    <text evidence="2">The sequence shown here is derived from an EMBL/GenBank/DDBJ whole genome shotgun (WGS) entry which is preliminary data.</text>
</comment>
<reference evidence="2" key="1">
    <citation type="submission" date="2020-05" db="EMBL/GenBank/DDBJ databases">
        <title>Mycena genomes resolve the evolution of fungal bioluminescence.</title>
        <authorList>
            <person name="Tsai I.J."/>
        </authorList>
    </citation>
    <scope>NUCLEOTIDE SEQUENCE</scope>
    <source>
        <strain evidence="2">160909Yilan</strain>
    </source>
</reference>
<accession>A0A8H6Y384</accession>
<evidence type="ECO:0000313" key="2">
    <source>
        <dbReference type="EMBL" id="KAF7351361.1"/>
    </source>
</evidence>
<dbReference type="InterPro" id="IPR001810">
    <property type="entry name" value="F-box_dom"/>
</dbReference>
<protein>
    <submittedName>
        <fullName evidence="2">F-box domain-containing protein</fullName>
    </submittedName>
</protein>
<proteinExistence type="predicted"/>
<gene>
    <name evidence="2" type="ORF">MSAN_01567600</name>
</gene>
<name>A0A8H6Y384_9AGAR</name>
<dbReference type="Proteomes" id="UP000623467">
    <property type="component" value="Unassembled WGS sequence"/>
</dbReference>
<dbReference type="Gene3D" id="1.20.1280.50">
    <property type="match status" value="1"/>
</dbReference>
<dbReference type="Pfam" id="PF12937">
    <property type="entry name" value="F-box-like"/>
    <property type="match status" value="1"/>
</dbReference>
<dbReference type="OrthoDB" id="3051145at2759"/>
<dbReference type="AlphaFoldDB" id="A0A8H6Y384"/>
<evidence type="ECO:0000313" key="3">
    <source>
        <dbReference type="Proteomes" id="UP000623467"/>
    </source>
</evidence>
<feature type="domain" description="F-box" evidence="1">
    <location>
        <begin position="1"/>
        <end position="46"/>
    </location>
</feature>
<dbReference type="SUPFAM" id="SSF81383">
    <property type="entry name" value="F-box domain"/>
    <property type="match status" value="1"/>
</dbReference>
<dbReference type="PROSITE" id="PS50181">
    <property type="entry name" value="FBOX"/>
    <property type="match status" value="1"/>
</dbReference>
<dbReference type="InterPro" id="IPR036047">
    <property type="entry name" value="F-box-like_dom_sf"/>
</dbReference>
<sequence>MHFQQLPEDVLRYIFSFCDIYAVVSIGGTSKYFHCLSTDSLVWVDLVYNLRRRGFVDRLSLSDIQSYSQEDLMGLVKGLLLGPASLATVNSESQSLVAAPTRYTIHTSSTPTIAALLPGGEYILCYSFNAQTFECWSVQHGTLVWAYVKKNPASRLEGFGAKIIDGGVSANIIVGERDVSKPLGPIQFEIVNLDFATGTSTPLFVCEFPPVYRSIIPEIRGDIASVSCVAGVDQTCRLINWKTQMHLELAFSKTSPETQFAVKPVSSDIFVLCPPLFQRARNQHLRQFSTFLSLA</sequence>
<dbReference type="EMBL" id="JACAZH010000013">
    <property type="protein sequence ID" value="KAF7351361.1"/>
    <property type="molecule type" value="Genomic_DNA"/>
</dbReference>
<keyword evidence="3" id="KW-1185">Reference proteome</keyword>